<dbReference type="Gene3D" id="3.40.33.10">
    <property type="entry name" value="CAP"/>
    <property type="match status" value="1"/>
</dbReference>
<dbReference type="InterPro" id="IPR035940">
    <property type="entry name" value="CAP_sf"/>
</dbReference>
<accession>A0A3S8U2C2</accession>
<evidence type="ECO:0000256" key="1">
    <source>
        <dbReference type="SAM" id="MobiDB-lite"/>
    </source>
</evidence>
<proteinExistence type="predicted"/>
<evidence type="ECO:0000313" key="3">
    <source>
        <dbReference type="EMBL" id="AZL57754.1"/>
    </source>
</evidence>
<dbReference type="OrthoDB" id="419320at2"/>
<dbReference type="InterPro" id="IPR014044">
    <property type="entry name" value="CAP_dom"/>
</dbReference>
<dbReference type="Gene3D" id="2.150.10.10">
    <property type="entry name" value="Serralysin-like metalloprotease, C-terminal"/>
    <property type="match status" value="1"/>
</dbReference>
<dbReference type="InterPro" id="IPR011049">
    <property type="entry name" value="Serralysin-like_metalloprot_C"/>
</dbReference>
<dbReference type="AlphaFoldDB" id="A0A3S8U2C2"/>
<feature type="compositionally biased region" description="Polar residues" evidence="1">
    <location>
        <begin position="282"/>
        <end position="304"/>
    </location>
</feature>
<sequence>MSVANEYEVQMLALINAERAAYGLAALKLNAKLNTSAETHSRWMLQADVFSHTGSGGSSAGERMGDAGYVFSGNWTLGENISWQSQRGAAGISDDVINLHNSLMNSPGHRANILNPNFVEIGIGIEVGQFATNGSNWPAVMVTQNFARSSADNGGPGTIVPDVPVTEASDVVTGTARADVIDALGGHDSVNGLGGNDSLRGGSGNDTLNGGADNDQLIGGLGDDQLTGGTGNDYIDGGDGSDRAYFTGTVAANVNLGLTTAQSTGHGTDTILNVEHISSGSGNDRLTGNSLGNSMNSGAGNDTLSGAAGNDSLNGGTGSDTLIGGGGADSFIFNTTLGSSNVDRITDFNVVADTIQLEDAIFSGLSAGTLAASAFVRNTSGNAADTSDRIIYESDTGRLYFDRDGTGAAAKVHFATLDTGLALTNADFFVF</sequence>
<feature type="region of interest" description="Disordered" evidence="1">
    <location>
        <begin position="282"/>
        <end position="311"/>
    </location>
</feature>
<evidence type="ECO:0000313" key="4">
    <source>
        <dbReference type="Proteomes" id="UP000282002"/>
    </source>
</evidence>
<dbReference type="PRINTS" id="PR00313">
    <property type="entry name" value="CABNDNGRPT"/>
</dbReference>
<dbReference type="PROSITE" id="PS00330">
    <property type="entry name" value="HEMOLYSIN_CALCIUM"/>
    <property type="match status" value="5"/>
</dbReference>
<dbReference type="SUPFAM" id="SSF51120">
    <property type="entry name" value="beta-Roll"/>
    <property type="match status" value="2"/>
</dbReference>
<dbReference type="EMBL" id="CP034328">
    <property type="protein sequence ID" value="AZL57754.1"/>
    <property type="molecule type" value="Genomic_DNA"/>
</dbReference>
<gene>
    <name evidence="3" type="ORF">EI545_02175</name>
</gene>
<dbReference type="SUPFAM" id="SSF55797">
    <property type="entry name" value="PR-1-like"/>
    <property type="match status" value="1"/>
</dbReference>
<dbReference type="InterPro" id="IPR001343">
    <property type="entry name" value="Hemolysn_Ca-bd"/>
</dbReference>
<keyword evidence="4" id="KW-1185">Reference proteome</keyword>
<feature type="domain" description="SCP" evidence="2">
    <location>
        <begin position="12"/>
        <end position="145"/>
    </location>
</feature>
<dbReference type="KEGG" id="taw:EI545_02175"/>
<dbReference type="GO" id="GO:0005509">
    <property type="term" value="F:calcium ion binding"/>
    <property type="evidence" value="ECO:0007669"/>
    <property type="project" value="InterPro"/>
</dbReference>
<evidence type="ECO:0000259" key="2">
    <source>
        <dbReference type="Pfam" id="PF00188"/>
    </source>
</evidence>
<dbReference type="PANTHER" id="PTHR31157:SF1">
    <property type="entry name" value="SCP DOMAIN-CONTAINING PROTEIN"/>
    <property type="match status" value="1"/>
</dbReference>
<reference evidence="3 4" key="1">
    <citation type="submission" date="2018-12" db="EMBL/GenBank/DDBJ databases">
        <title>Complete genome sequencing of Tabrizicola sp. K13M18.</title>
        <authorList>
            <person name="Bae J.-W."/>
        </authorList>
    </citation>
    <scope>NUCLEOTIDE SEQUENCE [LARGE SCALE GENOMIC DNA]</scope>
    <source>
        <strain evidence="3 4">K13M18</strain>
    </source>
</reference>
<dbReference type="RefSeq" id="WP_125323955.1">
    <property type="nucleotide sequence ID" value="NZ_CP034328.1"/>
</dbReference>
<protein>
    <recommendedName>
        <fullName evidence="2">SCP domain-containing protein</fullName>
    </recommendedName>
</protein>
<feature type="region of interest" description="Disordered" evidence="1">
    <location>
        <begin position="194"/>
        <end position="213"/>
    </location>
</feature>
<dbReference type="Pfam" id="PF00188">
    <property type="entry name" value="CAP"/>
    <property type="match status" value="1"/>
</dbReference>
<dbReference type="CDD" id="cd05379">
    <property type="entry name" value="CAP_bacterial"/>
    <property type="match status" value="1"/>
</dbReference>
<organism evidence="3 4">
    <name type="scientific">Tabrizicola piscis</name>
    <dbReference type="NCBI Taxonomy" id="2494374"/>
    <lineage>
        <taxon>Bacteria</taxon>
        <taxon>Pseudomonadati</taxon>
        <taxon>Pseudomonadota</taxon>
        <taxon>Alphaproteobacteria</taxon>
        <taxon>Rhodobacterales</taxon>
        <taxon>Paracoccaceae</taxon>
        <taxon>Tabrizicola</taxon>
    </lineage>
</organism>
<dbReference type="PANTHER" id="PTHR31157">
    <property type="entry name" value="SCP DOMAIN-CONTAINING PROTEIN"/>
    <property type="match status" value="1"/>
</dbReference>
<dbReference type="InterPro" id="IPR018511">
    <property type="entry name" value="Hemolysin-typ_Ca-bd_CS"/>
</dbReference>
<dbReference type="Pfam" id="PF00353">
    <property type="entry name" value="HemolysinCabind"/>
    <property type="match status" value="3"/>
</dbReference>
<dbReference type="Proteomes" id="UP000282002">
    <property type="component" value="Chromosome"/>
</dbReference>
<name>A0A3S8U2C2_9RHOB</name>